<evidence type="ECO:0000256" key="2">
    <source>
        <dbReference type="ARBA" id="ARBA00006375"/>
    </source>
</evidence>
<feature type="repeat" description="Solcar" evidence="9">
    <location>
        <begin position="73"/>
        <end position="146"/>
    </location>
</feature>
<keyword evidence="4 9" id="KW-0812">Transmembrane</keyword>
<feature type="repeat" description="Solcar" evidence="9">
    <location>
        <begin position="1"/>
        <end position="64"/>
    </location>
</feature>
<comment type="similarity">
    <text evidence="2 10">Belongs to the mitochondrial carrier (TC 2.A.29) family.</text>
</comment>
<protein>
    <submittedName>
        <fullName evidence="12">Mitochondrial carnitine/acylcarnitine carrier protein</fullName>
    </submittedName>
</protein>
<feature type="non-terminal residue" evidence="12">
    <location>
        <position position="1"/>
    </location>
</feature>
<evidence type="ECO:0000256" key="5">
    <source>
        <dbReference type="ARBA" id="ARBA00022737"/>
    </source>
</evidence>
<evidence type="ECO:0000256" key="9">
    <source>
        <dbReference type="PROSITE-ProRule" id="PRU00282"/>
    </source>
</evidence>
<feature type="transmembrane region" description="Helical" evidence="11">
    <location>
        <begin position="72"/>
        <end position="94"/>
    </location>
</feature>
<evidence type="ECO:0000256" key="7">
    <source>
        <dbReference type="ARBA" id="ARBA00023128"/>
    </source>
</evidence>
<evidence type="ECO:0000256" key="4">
    <source>
        <dbReference type="ARBA" id="ARBA00022692"/>
    </source>
</evidence>
<gene>
    <name evidence="12" type="ORF">N340_14295</name>
</gene>
<dbReference type="GO" id="GO:0006839">
    <property type="term" value="P:mitochondrial transport"/>
    <property type="evidence" value="ECO:0007669"/>
    <property type="project" value="TreeGrafter"/>
</dbReference>
<keyword evidence="5" id="KW-0677">Repeat</keyword>
<dbReference type="PANTHER" id="PTHR45624:SF56">
    <property type="entry name" value="MITOCHONDRIAL CARNITINE_ACYLCARNITINE CARRIER PROTEIN"/>
    <property type="match status" value="1"/>
</dbReference>
<dbReference type="Gene3D" id="1.50.40.10">
    <property type="entry name" value="Mitochondrial carrier domain"/>
    <property type="match status" value="1"/>
</dbReference>
<keyword evidence="6 11" id="KW-1133">Transmembrane helix</keyword>
<feature type="non-terminal residue" evidence="12">
    <location>
        <position position="249"/>
    </location>
</feature>
<proteinExistence type="inferred from homology"/>
<dbReference type="GO" id="GO:0031966">
    <property type="term" value="C:mitochondrial membrane"/>
    <property type="evidence" value="ECO:0007669"/>
    <property type="project" value="UniProtKB-SubCell"/>
</dbReference>
<evidence type="ECO:0000256" key="1">
    <source>
        <dbReference type="ARBA" id="ARBA00004225"/>
    </source>
</evidence>
<dbReference type="InterPro" id="IPR050567">
    <property type="entry name" value="Mitochondrial_Carrier"/>
</dbReference>
<keyword evidence="7" id="KW-0496">Mitochondrion</keyword>
<dbReference type="InterPro" id="IPR018108">
    <property type="entry name" value="MCP_transmembrane"/>
</dbReference>
<dbReference type="SUPFAM" id="SSF103506">
    <property type="entry name" value="Mitochondrial carrier"/>
    <property type="match status" value="1"/>
</dbReference>
<dbReference type="InterPro" id="IPR023395">
    <property type="entry name" value="MCP_dom_sf"/>
</dbReference>
<feature type="transmembrane region" description="Helical" evidence="11">
    <location>
        <begin position="40"/>
        <end position="60"/>
    </location>
</feature>
<dbReference type="Pfam" id="PF00153">
    <property type="entry name" value="Mito_carr"/>
    <property type="match status" value="3"/>
</dbReference>
<dbReference type="PANTHER" id="PTHR45624">
    <property type="entry name" value="MITOCHONDRIAL BASIC AMINO ACIDS TRANSPORTER-RELATED"/>
    <property type="match status" value="1"/>
</dbReference>
<dbReference type="Proteomes" id="UP000053661">
    <property type="component" value="Unassembled WGS sequence"/>
</dbReference>
<keyword evidence="3 10" id="KW-0813">Transport</keyword>
<feature type="repeat" description="Solcar" evidence="9">
    <location>
        <begin position="155"/>
        <end position="241"/>
    </location>
</feature>
<dbReference type="PROSITE" id="PS50920">
    <property type="entry name" value="SOLCAR"/>
    <property type="match status" value="3"/>
</dbReference>
<evidence type="ECO:0000256" key="6">
    <source>
        <dbReference type="ARBA" id="ARBA00022989"/>
    </source>
</evidence>
<dbReference type="GO" id="GO:0015227">
    <property type="term" value="F:O-acyl-L-carnitine transmembrane transporter activity"/>
    <property type="evidence" value="ECO:0007669"/>
    <property type="project" value="TreeGrafter"/>
</dbReference>
<evidence type="ECO:0000313" key="13">
    <source>
        <dbReference type="Proteomes" id="UP000053661"/>
    </source>
</evidence>
<evidence type="ECO:0000256" key="10">
    <source>
        <dbReference type="RuleBase" id="RU000488"/>
    </source>
</evidence>
<accession>A0A093CZ51</accession>
<name>A0A093CZ51_TAUER</name>
<evidence type="ECO:0000256" key="8">
    <source>
        <dbReference type="ARBA" id="ARBA00023136"/>
    </source>
</evidence>
<reference evidence="12 13" key="1">
    <citation type="submission" date="2014-04" db="EMBL/GenBank/DDBJ databases">
        <title>Genome evolution of avian class.</title>
        <authorList>
            <person name="Zhang G."/>
            <person name="Li C."/>
        </authorList>
    </citation>
    <scope>NUCLEOTIDE SEQUENCE [LARGE SCALE GENOMIC DNA]</scope>
    <source>
        <strain evidence="12">BGI_N340</strain>
    </source>
</reference>
<organism evidence="12 13">
    <name type="scientific">Tauraco erythrolophus</name>
    <name type="common">Red-crested turaco</name>
    <dbReference type="NCBI Taxonomy" id="121530"/>
    <lineage>
        <taxon>Eukaryota</taxon>
        <taxon>Metazoa</taxon>
        <taxon>Chordata</taxon>
        <taxon>Craniata</taxon>
        <taxon>Vertebrata</taxon>
        <taxon>Euteleostomi</taxon>
        <taxon>Archelosauria</taxon>
        <taxon>Archosauria</taxon>
        <taxon>Dinosauria</taxon>
        <taxon>Saurischia</taxon>
        <taxon>Theropoda</taxon>
        <taxon>Coelurosauria</taxon>
        <taxon>Aves</taxon>
        <taxon>Neognathae</taxon>
        <taxon>Neoaves</taxon>
        <taxon>Otidimorphae</taxon>
        <taxon>Musophagiformes</taxon>
        <taxon>Musophagidae</taxon>
        <taxon>Tauraco</taxon>
    </lineage>
</organism>
<evidence type="ECO:0000313" key="12">
    <source>
        <dbReference type="EMBL" id="KFV18129.1"/>
    </source>
</evidence>
<comment type="subcellular location">
    <subcellularLocation>
        <location evidence="1">Mitochondrion membrane</location>
        <topology evidence="1">Multi-pass membrane protein</topology>
    </subcellularLocation>
</comment>
<keyword evidence="13" id="KW-1185">Reference proteome</keyword>
<evidence type="ECO:0000256" key="3">
    <source>
        <dbReference type="ARBA" id="ARBA00022448"/>
    </source>
</evidence>
<evidence type="ECO:0000256" key="11">
    <source>
        <dbReference type="SAM" id="Phobius"/>
    </source>
</evidence>
<dbReference type="AlphaFoldDB" id="A0A093CZ51"/>
<sequence>VRLQTQPKPQPGQPLLYSGTFDCFRKTLVGEGVRGLYRGMAAPIIGVTPMFAVCFFGFGLGKRLQQRKPDDVLTYPQLFAAGMLSGVFTTVIMAPGERIKCLLQIQAATGETKYSGSLDCAKQLYREAGIRGVYKGTVLTLMRDVPASGKSVSDLSAPRILLAGGLAGIFNWAVAIPPDVLKSRFQTAPSGKYPNGFRDVLRELLREEGVASLYKGFTAVMIRAFPANAACFLGFEVAMKFLNWIAPGL</sequence>
<keyword evidence="8 9" id="KW-0472">Membrane</keyword>
<dbReference type="GO" id="GO:1902603">
    <property type="term" value="P:carnitine transmembrane transport"/>
    <property type="evidence" value="ECO:0007669"/>
    <property type="project" value="TreeGrafter"/>
</dbReference>
<dbReference type="EMBL" id="KL469075">
    <property type="protein sequence ID" value="KFV18129.1"/>
    <property type="molecule type" value="Genomic_DNA"/>
</dbReference>